<organism evidence="1">
    <name type="scientific">Thermosulfidibacter takaii</name>
    <dbReference type="NCBI Taxonomy" id="412593"/>
    <lineage>
        <taxon>Bacteria</taxon>
        <taxon>Pseudomonadati</taxon>
        <taxon>Thermosulfidibacterota</taxon>
        <taxon>Thermosulfidibacteria</taxon>
        <taxon>Thermosulfidibacterales</taxon>
        <taxon>Thermosulfidibacteraceae</taxon>
    </lineage>
</organism>
<dbReference type="Proteomes" id="UP000885690">
    <property type="component" value="Unassembled WGS sequence"/>
</dbReference>
<proteinExistence type="predicted"/>
<dbReference type="AlphaFoldDB" id="A0A7C0Y5M9"/>
<comment type="caution">
    <text evidence="1">The sequence shown here is derived from an EMBL/GenBank/DDBJ whole genome shotgun (WGS) entry which is preliminary data.</text>
</comment>
<sequence length="61" mass="6572">MPFDKELKEKDERVLEGAATLARGKGVNCRTLLKTGSVAENIVMAAAHCPVLTIKDTTCII</sequence>
<dbReference type="EMBL" id="DQWS01000096">
    <property type="protein sequence ID" value="HDD52915.1"/>
    <property type="molecule type" value="Genomic_DNA"/>
</dbReference>
<name>A0A7C0Y5M9_9BACT</name>
<protein>
    <recommendedName>
        <fullName evidence="2">Universal stress protein</fullName>
    </recommendedName>
</protein>
<reference evidence="1" key="1">
    <citation type="journal article" date="2020" name="mSystems">
        <title>Genome- and Community-Level Interaction Insights into Carbon Utilization and Element Cycling Functions of Hydrothermarchaeota in Hydrothermal Sediment.</title>
        <authorList>
            <person name="Zhou Z."/>
            <person name="Liu Y."/>
            <person name="Xu W."/>
            <person name="Pan J."/>
            <person name="Luo Z.H."/>
            <person name="Li M."/>
        </authorList>
    </citation>
    <scope>NUCLEOTIDE SEQUENCE [LARGE SCALE GENOMIC DNA]</scope>
    <source>
        <strain evidence="1">HyVt-115</strain>
    </source>
</reference>
<gene>
    <name evidence="1" type="ORF">ENF32_02455</name>
</gene>
<evidence type="ECO:0000313" key="1">
    <source>
        <dbReference type="EMBL" id="HDD52915.1"/>
    </source>
</evidence>
<evidence type="ECO:0008006" key="2">
    <source>
        <dbReference type="Google" id="ProtNLM"/>
    </source>
</evidence>
<accession>A0A7C0Y5M9</accession>